<evidence type="ECO:0000313" key="2">
    <source>
        <dbReference type="EMBL" id="KAJ7749279.1"/>
    </source>
</evidence>
<organism evidence="2 3">
    <name type="scientific">Mycena maculata</name>
    <dbReference type="NCBI Taxonomy" id="230809"/>
    <lineage>
        <taxon>Eukaryota</taxon>
        <taxon>Fungi</taxon>
        <taxon>Dikarya</taxon>
        <taxon>Basidiomycota</taxon>
        <taxon>Agaricomycotina</taxon>
        <taxon>Agaricomycetes</taxon>
        <taxon>Agaricomycetidae</taxon>
        <taxon>Agaricales</taxon>
        <taxon>Marasmiineae</taxon>
        <taxon>Mycenaceae</taxon>
        <taxon>Mycena</taxon>
    </lineage>
</organism>
<dbReference type="Proteomes" id="UP001215280">
    <property type="component" value="Unassembled WGS sequence"/>
</dbReference>
<dbReference type="EMBL" id="JARJLG010000086">
    <property type="protein sequence ID" value="KAJ7749279.1"/>
    <property type="molecule type" value="Genomic_DNA"/>
</dbReference>
<protein>
    <submittedName>
        <fullName evidence="2">Uncharacterized protein</fullName>
    </submittedName>
</protein>
<evidence type="ECO:0000313" key="3">
    <source>
        <dbReference type="Proteomes" id="UP001215280"/>
    </source>
</evidence>
<feature type="region of interest" description="Disordered" evidence="1">
    <location>
        <begin position="64"/>
        <end position="87"/>
    </location>
</feature>
<reference evidence="2" key="1">
    <citation type="submission" date="2023-03" db="EMBL/GenBank/DDBJ databases">
        <title>Massive genome expansion in bonnet fungi (Mycena s.s.) driven by repeated elements and novel gene families across ecological guilds.</title>
        <authorList>
            <consortium name="Lawrence Berkeley National Laboratory"/>
            <person name="Harder C.B."/>
            <person name="Miyauchi S."/>
            <person name="Viragh M."/>
            <person name="Kuo A."/>
            <person name="Thoen E."/>
            <person name="Andreopoulos B."/>
            <person name="Lu D."/>
            <person name="Skrede I."/>
            <person name="Drula E."/>
            <person name="Henrissat B."/>
            <person name="Morin E."/>
            <person name="Kohler A."/>
            <person name="Barry K."/>
            <person name="LaButti K."/>
            <person name="Morin E."/>
            <person name="Salamov A."/>
            <person name="Lipzen A."/>
            <person name="Mereny Z."/>
            <person name="Hegedus B."/>
            <person name="Baldrian P."/>
            <person name="Stursova M."/>
            <person name="Weitz H."/>
            <person name="Taylor A."/>
            <person name="Grigoriev I.V."/>
            <person name="Nagy L.G."/>
            <person name="Martin F."/>
            <person name="Kauserud H."/>
        </authorList>
    </citation>
    <scope>NUCLEOTIDE SEQUENCE</scope>
    <source>
        <strain evidence="2">CBHHK188m</strain>
    </source>
</reference>
<gene>
    <name evidence="2" type="ORF">DFH07DRAFT_961789</name>
</gene>
<name>A0AAD7N8P7_9AGAR</name>
<proteinExistence type="predicted"/>
<evidence type="ECO:0000256" key="1">
    <source>
        <dbReference type="SAM" id="MobiDB-lite"/>
    </source>
</evidence>
<accession>A0AAD7N8P7</accession>
<keyword evidence="3" id="KW-1185">Reference proteome</keyword>
<sequence length="87" mass="9486">MHASPLLSELVVIRSGSRTRRRCRHPEATTGYWKFTKHGVMRALRMGGGGGVCDGLVKEMDPEAVNRGDGRMPAADDTNYEKGLAQA</sequence>
<comment type="caution">
    <text evidence="2">The sequence shown here is derived from an EMBL/GenBank/DDBJ whole genome shotgun (WGS) entry which is preliminary data.</text>
</comment>
<dbReference type="AlphaFoldDB" id="A0AAD7N8P7"/>